<dbReference type="Gene3D" id="1.20.1260.10">
    <property type="match status" value="1"/>
</dbReference>
<dbReference type="PANTHER" id="PTHR11237:SF4">
    <property type="entry name" value="5-DEMETHOXYUBIQUINONE HYDROXYLASE, MITOCHONDRIAL"/>
    <property type="match status" value="1"/>
</dbReference>
<protein>
    <recommendedName>
        <fullName evidence="9">3-demethoxyubiquinol 3-hydroxylase</fullName>
        <shortName evidence="9">DMQ hydroxylase</shortName>
        <ecNumber evidence="9">1.14.99.60</ecNumber>
    </recommendedName>
    <alternativeName>
        <fullName evidence="9">2-nonaprenyl-3-methyl-6-methoxy-1,4-benzoquinol hydroxylase</fullName>
    </alternativeName>
</protein>
<feature type="binding site" evidence="9">
    <location>
        <position position="181"/>
    </location>
    <ligand>
        <name>Fe cation</name>
        <dbReference type="ChEBI" id="CHEBI:24875"/>
        <label>2</label>
    </ligand>
</feature>
<dbReference type="InterPro" id="IPR011566">
    <property type="entry name" value="Ubq_synth_Coq7"/>
</dbReference>
<evidence type="ECO:0000256" key="2">
    <source>
        <dbReference type="ARBA" id="ARBA00022475"/>
    </source>
</evidence>
<keyword evidence="8 9" id="KW-0472">Membrane</keyword>
<keyword evidence="6 9" id="KW-0408">Iron</keyword>
<accession>A0ABM5UTC7</accession>
<gene>
    <name evidence="9 10" type="primary">coq7</name>
    <name evidence="10" type="ORF">CleRT_00950</name>
</gene>
<feature type="binding site" evidence="9">
    <location>
        <position position="64"/>
    </location>
    <ligand>
        <name>Fe cation</name>
        <dbReference type="ChEBI" id="CHEBI:24875"/>
        <label>1</label>
    </ligand>
</feature>
<keyword evidence="11" id="KW-1185">Reference proteome</keyword>
<dbReference type="PANTHER" id="PTHR11237">
    <property type="entry name" value="COENZYME Q10 BIOSYNTHESIS PROTEIN 7"/>
    <property type="match status" value="1"/>
</dbReference>
<proteinExistence type="inferred from homology"/>
<dbReference type="HAMAP" id="MF_01658">
    <property type="entry name" value="COQ7"/>
    <property type="match status" value="1"/>
</dbReference>
<dbReference type="RefSeq" id="WP_048874789.1">
    <property type="nucleotide sequence ID" value="NZ_CP011126.1"/>
</dbReference>
<keyword evidence="2 9" id="KW-1003">Cell membrane</keyword>
<dbReference type="SUPFAM" id="SSF47240">
    <property type="entry name" value="Ferritin-like"/>
    <property type="match status" value="1"/>
</dbReference>
<dbReference type="InterPro" id="IPR047809">
    <property type="entry name" value="COQ7_proteobact"/>
</dbReference>
<keyword evidence="3 9" id="KW-0831">Ubiquinone biosynthesis</keyword>
<evidence type="ECO:0000313" key="11">
    <source>
        <dbReference type="Proteomes" id="UP000063965"/>
    </source>
</evidence>
<feature type="binding site" evidence="9">
    <location>
        <position position="97"/>
    </location>
    <ligand>
        <name>Fe cation</name>
        <dbReference type="ChEBI" id="CHEBI:24875"/>
        <label>1</label>
    </ligand>
</feature>
<sequence length="215" mass="24396">MRNNLRHYSVLDEVILQYHNFVETVFNQSRARRQSPAKELSEPVLTHSEKQNSIGCMRVNHSGEICAQALYRGQMILSQNSAVQSMLATAVEEETDHLAWCKDRIEELGGYTSYLNIFWYSNAFLIGLLAGASGDLWSLGFVEETEKQVEAHLENHLHKLSSVDVKSRKIVEQMQKDEVSHGQKAKSAGAKELPYTIKKLMGLHAKVMTTLAYWI</sequence>
<evidence type="ECO:0000256" key="8">
    <source>
        <dbReference type="ARBA" id="ARBA00023136"/>
    </source>
</evidence>
<comment type="similarity">
    <text evidence="9">Belongs to the COQ7 family.</text>
</comment>
<evidence type="ECO:0000256" key="1">
    <source>
        <dbReference type="ARBA" id="ARBA00004749"/>
    </source>
</evidence>
<evidence type="ECO:0000256" key="6">
    <source>
        <dbReference type="ARBA" id="ARBA00023004"/>
    </source>
</evidence>
<dbReference type="Pfam" id="PF03232">
    <property type="entry name" value="COQ7"/>
    <property type="match status" value="1"/>
</dbReference>
<reference evidence="10 11" key="1">
    <citation type="journal article" date="2015" name="Genome Biol. Evol.">
        <title>Distinctive Genome Reduction Rates Revealed by Genomic Analyses of Two Coxiella-Like Endosymbionts in Ticks.</title>
        <authorList>
            <person name="Gottlieb Y."/>
            <person name="Lalzar I."/>
            <person name="Klasson L."/>
        </authorList>
    </citation>
    <scope>NUCLEOTIDE SEQUENCE [LARGE SCALE GENOMIC DNA]</scope>
    <source>
        <strain evidence="10 11">CRt</strain>
    </source>
</reference>
<dbReference type="InterPro" id="IPR012347">
    <property type="entry name" value="Ferritin-like"/>
</dbReference>
<dbReference type="EC" id="1.14.99.60" evidence="9"/>
<keyword evidence="4 9" id="KW-0479">Metal-binding</keyword>
<evidence type="ECO:0000256" key="7">
    <source>
        <dbReference type="ARBA" id="ARBA00023033"/>
    </source>
</evidence>
<evidence type="ECO:0000256" key="4">
    <source>
        <dbReference type="ARBA" id="ARBA00022723"/>
    </source>
</evidence>
<name>A0ABM5UTC7_9COXI</name>
<comment type="catalytic activity">
    <reaction evidence="9">
        <text>a 5-methoxy-2-methyl-3-(all-trans-polyprenyl)benzene-1,4-diol + AH2 + O2 = a 3-demethylubiquinol + A + H2O</text>
        <dbReference type="Rhea" id="RHEA:50908"/>
        <dbReference type="Rhea" id="RHEA-COMP:10859"/>
        <dbReference type="Rhea" id="RHEA-COMP:10914"/>
        <dbReference type="ChEBI" id="CHEBI:13193"/>
        <dbReference type="ChEBI" id="CHEBI:15377"/>
        <dbReference type="ChEBI" id="CHEBI:15379"/>
        <dbReference type="ChEBI" id="CHEBI:17499"/>
        <dbReference type="ChEBI" id="CHEBI:84167"/>
        <dbReference type="ChEBI" id="CHEBI:84422"/>
        <dbReference type="EC" id="1.14.99.60"/>
    </reaction>
</comment>
<dbReference type="EMBL" id="CP011126">
    <property type="protein sequence ID" value="AKQ33181.1"/>
    <property type="molecule type" value="Genomic_DNA"/>
</dbReference>
<comment type="pathway">
    <text evidence="1 9">Cofactor biosynthesis; ubiquinone biosynthesis.</text>
</comment>
<evidence type="ECO:0000313" key="10">
    <source>
        <dbReference type="EMBL" id="AKQ33181.1"/>
    </source>
</evidence>
<keyword evidence="7 9" id="KW-0503">Monooxygenase</keyword>
<keyword evidence="5 9" id="KW-0560">Oxidoreductase</keyword>
<dbReference type="NCBIfam" id="NF033656">
    <property type="entry name" value="DMQ_monoox_COQ7"/>
    <property type="match status" value="1"/>
</dbReference>
<feature type="binding site" evidence="9">
    <location>
        <position position="178"/>
    </location>
    <ligand>
        <name>Fe cation</name>
        <dbReference type="ChEBI" id="CHEBI:24875"/>
        <label>1</label>
    </ligand>
</feature>
<dbReference type="InterPro" id="IPR009078">
    <property type="entry name" value="Ferritin-like_SF"/>
</dbReference>
<comment type="function">
    <text evidence="9">Catalyzes the hydroxylation of 2-nonaprenyl-3-methyl-6-methoxy-1,4-benzoquinol during ubiquinone biosynthesis.</text>
</comment>
<organism evidence="10 11">
    <name type="scientific">Candidatus Coxiella mudrowiae</name>
    <dbReference type="NCBI Taxonomy" id="2054173"/>
    <lineage>
        <taxon>Bacteria</taxon>
        <taxon>Pseudomonadati</taxon>
        <taxon>Pseudomonadota</taxon>
        <taxon>Gammaproteobacteria</taxon>
        <taxon>Legionellales</taxon>
        <taxon>Coxiellaceae</taxon>
        <taxon>Coxiella</taxon>
    </lineage>
</organism>
<feature type="binding site" evidence="9">
    <location>
        <position position="94"/>
    </location>
    <ligand>
        <name>Fe cation</name>
        <dbReference type="ChEBI" id="CHEBI:24875"/>
        <label>2</label>
    </ligand>
</feature>
<feature type="binding site" evidence="9">
    <location>
        <position position="94"/>
    </location>
    <ligand>
        <name>Fe cation</name>
        <dbReference type="ChEBI" id="CHEBI:24875"/>
        <label>1</label>
    </ligand>
</feature>
<comment type="subcellular location">
    <subcellularLocation>
        <location evidence="9">Cell membrane</location>
        <topology evidence="9">Peripheral membrane protein</topology>
    </subcellularLocation>
</comment>
<dbReference type="Proteomes" id="UP000063965">
    <property type="component" value="Chromosome"/>
</dbReference>
<dbReference type="CDD" id="cd01042">
    <property type="entry name" value="DMQH"/>
    <property type="match status" value="1"/>
</dbReference>
<evidence type="ECO:0000256" key="5">
    <source>
        <dbReference type="ARBA" id="ARBA00023002"/>
    </source>
</evidence>
<evidence type="ECO:0000256" key="9">
    <source>
        <dbReference type="HAMAP-Rule" id="MF_01658"/>
    </source>
</evidence>
<feature type="binding site" evidence="9">
    <location>
        <position position="146"/>
    </location>
    <ligand>
        <name>Fe cation</name>
        <dbReference type="ChEBI" id="CHEBI:24875"/>
        <label>2</label>
    </ligand>
</feature>
<evidence type="ECO:0000256" key="3">
    <source>
        <dbReference type="ARBA" id="ARBA00022688"/>
    </source>
</evidence>
<feature type="binding site" evidence="9">
    <location>
        <position position="178"/>
    </location>
    <ligand>
        <name>Fe cation</name>
        <dbReference type="ChEBI" id="CHEBI:24875"/>
        <label>2</label>
    </ligand>
</feature>
<comment type="cofactor">
    <cofactor evidence="9">
        <name>Fe cation</name>
        <dbReference type="ChEBI" id="CHEBI:24875"/>
    </cofactor>
    <text evidence="9">Binds 2 iron ions per subunit.</text>
</comment>